<name>A0A6N8FL87_9BACI</name>
<keyword evidence="4" id="KW-0282">Flagellum</keyword>
<evidence type="ECO:0000256" key="3">
    <source>
        <dbReference type="SAM" id="MobiDB-lite"/>
    </source>
</evidence>
<evidence type="ECO:0000256" key="2">
    <source>
        <dbReference type="ARBA" id="ARBA00022795"/>
    </source>
</evidence>
<feature type="region of interest" description="Disordered" evidence="3">
    <location>
        <begin position="1"/>
        <end position="23"/>
    </location>
</feature>
<dbReference type="EMBL" id="WOCA01000015">
    <property type="protein sequence ID" value="MUK89911.1"/>
    <property type="molecule type" value="Genomic_DNA"/>
</dbReference>
<evidence type="ECO:0000256" key="1">
    <source>
        <dbReference type="ARBA" id="ARBA00010577"/>
    </source>
</evidence>
<dbReference type="NCBIfam" id="NF007197">
    <property type="entry name" value="PRK09618.1"/>
    <property type="match status" value="1"/>
</dbReference>
<comment type="similarity">
    <text evidence="1">Belongs to the FlgD family.</text>
</comment>
<dbReference type="GO" id="GO:0044781">
    <property type="term" value="P:bacterial-type flagellum organization"/>
    <property type="evidence" value="ECO:0007669"/>
    <property type="project" value="UniProtKB-KW"/>
</dbReference>
<keyword evidence="5" id="KW-1185">Reference proteome</keyword>
<gene>
    <name evidence="4" type="primary">flgD</name>
    <name evidence="4" type="ORF">GMD78_16190</name>
</gene>
<sequence length="156" mass="17399">MTVIDPSLYLKNQPTTRTPSPDLGKDEFLKILMTQLQNQDPTSPMDDREFISQMTTFSTLEQTMNMAKSIDNLVQSQMISPVVQYSHMIGKEVTYEVKDKETGKKLENKTSEVIAVSQKDGWAILELADGEKVYADAILQVSSITENSGDTNEGSD</sequence>
<evidence type="ECO:0000313" key="5">
    <source>
        <dbReference type="Proteomes" id="UP000469125"/>
    </source>
</evidence>
<keyword evidence="4" id="KW-0969">Cilium</keyword>
<keyword evidence="2" id="KW-1005">Bacterial flagellum biogenesis</keyword>
<dbReference type="RefSeq" id="WP_155670190.1">
    <property type="nucleotide sequence ID" value="NZ_WOCA01000015.1"/>
</dbReference>
<dbReference type="Proteomes" id="UP000469125">
    <property type="component" value="Unassembled WGS sequence"/>
</dbReference>
<keyword evidence="4" id="KW-0966">Cell projection</keyword>
<evidence type="ECO:0000313" key="4">
    <source>
        <dbReference type="EMBL" id="MUK89911.1"/>
    </source>
</evidence>
<dbReference type="InterPro" id="IPR005648">
    <property type="entry name" value="FlgD"/>
</dbReference>
<dbReference type="AlphaFoldDB" id="A0A6N8FL87"/>
<protein>
    <submittedName>
        <fullName evidence="4">Flagellar hook assembly protein FlgD</fullName>
    </submittedName>
</protein>
<accession>A0A6N8FL87</accession>
<dbReference type="Pfam" id="PF03963">
    <property type="entry name" value="FlgD"/>
    <property type="match status" value="1"/>
</dbReference>
<comment type="caution">
    <text evidence="4">The sequence shown here is derived from an EMBL/GenBank/DDBJ whole genome shotgun (WGS) entry which is preliminary data.</text>
</comment>
<organism evidence="4 5">
    <name type="scientific">Ornithinibacillus caprae</name>
    <dbReference type="NCBI Taxonomy" id="2678566"/>
    <lineage>
        <taxon>Bacteria</taxon>
        <taxon>Bacillati</taxon>
        <taxon>Bacillota</taxon>
        <taxon>Bacilli</taxon>
        <taxon>Bacillales</taxon>
        <taxon>Bacillaceae</taxon>
        <taxon>Ornithinibacillus</taxon>
    </lineage>
</organism>
<feature type="compositionally biased region" description="Polar residues" evidence="3">
    <location>
        <begin position="10"/>
        <end position="19"/>
    </location>
</feature>
<proteinExistence type="inferred from homology"/>
<reference evidence="4 5" key="1">
    <citation type="submission" date="2019-11" db="EMBL/GenBank/DDBJ databases">
        <authorList>
            <person name="Li X."/>
        </authorList>
    </citation>
    <scope>NUCLEOTIDE SEQUENCE [LARGE SCALE GENOMIC DNA]</scope>
    <source>
        <strain evidence="4 5">L9</strain>
    </source>
</reference>